<sequence>MAQNFTLRRSMMSYVIATANPKVAIKLYKACKYFPAKFNLLIVDRLRHTFRQDVLSFGEDTINVDREDVDSYKNLWIAEQFISVTNDIRLSTWISNISRCTIYHLEIRARHLTFNEFKILTEAGTVEHIEINKVYYENRTQVPLDVIMSHVPKATFIVTEYTHVTPYTMKILAETEREFKIGYCSLRDIDGMIDDEDYYQFMRKNAVKEAQFFVQFDENYVTTDNAKKFGVSVKCKNFYSKDQNPKPFFSYCV</sequence>
<evidence type="ECO:0000313" key="1">
    <source>
        <dbReference type="Proteomes" id="UP000887580"/>
    </source>
</evidence>
<reference evidence="2" key="1">
    <citation type="submission" date="2022-11" db="UniProtKB">
        <authorList>
            <consortium name="WormBaseParasite"/>
        </authorList>
    </citation>
    <scope>IDENTIFICATION</scope>
</reference>
<protein>
    <submittedName>
        <fullName evidence="2">Uncharacterized protein</fullName>
    </submittedName>
</protein>
<evidence type="ECO:0000313" key="2">
    <source>
        <dbReference type="WBParaSite" id="PS1159_v2.g10295.t1"/>
    </source>
</evidence>
<organism evidence="1 2">
    <name type="scientific">Panagrolaimus sp. PS1159</name>
    <dbReference type="NCBI Taxonomy" id="55785"/>
    <lineage>
        <taxon>Eukaryota</taxon>
        <taxon>Metazoa</taxon>
        <taxon>Ecdysozoa</taxon>
        <taxon>Nematoda</taxon>
        <taxon>Chromadorea</taxon>
        <taxon>Rhabditida</taxon>
        <taxon>Tylenchina</taxon>
        <taxon>Panagrolaimomorpha</taxon>
        <taxon>Panagrolaimoidea</taxon>
        <taxon>Panagrolaimidae</taxon>
        <taxon>Panagrolaimus</taxon>
    </lineage>
</organism>
<dbReference type="WBParaSite" id="PS1159_v2.g10295.t1">
    <property type="protein sequence ID" value="PS1159_v2.g10295.t1"/>
    <property type="gene ID" value="PS1159_v2.g10295"/>
</dbReference>
<proteinExistence type="predicted"/>
<dbReference type="Proteomes" id="UP000887580">
    <property type="component" value="Unplaced"/>
</dbReference>
<name>A0AC35EV46_9BILA</name>
<accession>A0AC35EV46</accession>